<evidence type="ECO:0000313" key="3">
    <source>
        <dbReference type="Proteomes" id="UP000306888"/>
    </source>
</evidence>
<gene>
    <name evidence="2" type="ORF">E5347_08195</name>
</gene>
<keyword evidence="3" id="KW-1185">Reference proteome</keyword>
<dbReference type="Pfam" id="PF09860">
    <property type="entry name" value="DUF2087"/>
    <property type="match status" value="1"/>
</dbReference>
<sequence>MNKVLKRILEDYVTVRRALIQYGFLDRSRDCREYWMRE</sequence>
<organism evidence="2 3">
    <name type="scientific">Clostridium sartagoforme</name>
    <dbReference type="NCBI Taxonomy" id="84031"/>
    <lineage>
        <taxon>Bacteria</taxon>
        <taxon>Bacillati</taxon>
        <taxon>Bacillota</taxon>
        <taxon>Clostridia</taxon>
        <taxon>Eubacteriales</taxon>
        <taxon>Clostridiaceae</taxon>
        <taxon>Clostridium</taxon>
    </lineage>
</organism>
<proteinExistence type="predicted"/>
<dbReference type="AlphaFoldDB" id="A0A4S2DKM6"/>
<dbReference type="InterPro" id="IPR018656">
    <property type="entry name" value="DUF2087"/>
</dbReference>
<comment type="caution">
    <text evidence="2">The sequence shown here is derived from an EMBL/GenBank/DDBJ whole genome shotgun (WGS) entry which is preliminary data.</text>
</comment>
<protein>
    <submittedName>
        <fullName evidence="2">DUF2087 domain-containing protein</fullName>
    </submittedName>
</protein>
<reference evidence="2 3" key="1">
    <citation type="submission" date="2019-04" db="EMBL/GenBank/DDBJ databases">
        <title>Microbes associate with the intestines of laboratory mice.</title>
        <authorList>
            <person name="Navarre W."/>
            <person name="Wong E."/>
            <person name="Huang K."/>
            <person name="Tropini C."/>
            <person name="Ng K."/>
            <person name="Yu B."/>
        </authorList>
    </citation>
    <scope>NUCLEOTIDE SEQUENCE [LARGE SCALE GENOMIC DNA]</scope>
    <source>
        <strain evidence="2 3">NM50_B9-20</strain>
    </source>
</reference>
<accession>A0A4S2DKM6</accession>
<dbReference type="OrthoDB" id="9789954at2"/>
<feature type="domain" description="DUF2087" evidence="1">
    <location>
        <begin position="1"/>
        <end position="35"/>
    </location>
</feature>
<evidence type="ECO:0000259" key="1">
    <source>
        <dbReference type="Pfam" id="PF09860"/>
    </source>
</evidence>
<dbReference type="EMBL" id="SRYR01000002">
    <property type="protein sequence ID" value="TGY42779.1"/>
    <property type="molecule type" value="Genomic_DNA"/>
</dbReference>
<name>A0A4S2DKM6_9CLOT</name>
<evidence type="ECO:0000313" key="2">
    <source>
        <dbReference type="EMBL" id="TGY42779.1"/>
    </source>
</evidence>
<dbReference type="Proteomes" id="UP000306888">
    <property type="component" value="Unassembled WGS sequence"/>
</dbReference>